<dbReference type="EMBL" id="AGZR01000001">
    <property type="protein sequence ID" value="EPD33975.1"/>
    <property type="molecule type" value="Genomic_DNA"/>
</dbReference>
<keyword evidence="3" id="KW-0808">Transferase</keyword>
<proteinExistence type="inferred from homology"/>
<keyword evidence="2" id="KW-0328">Glycosyltransferase</keyword>
<dbReference type="Gene3D" id="3.90.550.10">
    <property type="entry name" value="Spore Coat Polysaccharide Biosynthesis Protein SpsA, Chain A"/>
    <property type="match status" value="1"/>
</dbReference>
<dbReference type="InterPro" id="IPR029044">
    <property type="entry name" value="Nucleotide-diphossugar_trans"/>
</dbReference>
<dbReference type="GO" id="GO:0016757">
    <property type="term" value="F:glycosyltransferase activity"/>
    <property type="evidence" value="ECO:0007669"/>
    <property type="project" value="UniProtKB-KW"/>
</dbReference>
<name>S2W6W9_9ACTN</name>
<protein>
    <recommendedName>
        <fullName evidence="4">Glycosyltransferase 2-like domain-containing protein</fullName>
    </recommendedName>
</protein>
<dbReference type="PANTHER" id="PTHR43685">
    <property type="entry name" value="GLYCOSYLTRANSFERASE"/>
    <property type="match status" value="1"/>
</dbReference>
<dbReference type="RefSeq" id="WP_016454871.1">
    <property type="nucleotide sequence ID" value="NZ_KE150269.1"/>
</dbReference>
<keyword evidence="6" id="KW-1185">Reference proteome</keyword>
<feature type="domain" description="Glycosyltransferase 2-like" evidence="4">
    <location>
        <begin position="11"/>
        <end position="153"/>
    </location>
</feature>
<evidence type="ECO:0000313" key="6">
    <source>
        <dbReference type="Proteomes" id="UP000014417"/>
    </source>
</evidence>
<dbReference type="InterPro" id="IPR050834">
    <property type="entry name" value="Glycosyltransf_2"/>
</dbReference>
<dbReference type="OrthoDB" id="7665907at2"/>
<dbReference type="AlphaFoldDB" id="S2W6W9"/>
<comment type="caution">
    <text evidence="5">The sequence shown here is derived from an EMBL/GenBank/DDBJ whole genome shotgun (WGS) entry which is preliminary data.</text>
</comment>
<dbReference type="InterPro" id="IPR001173">
    <property type="entry name" value="Glyco_trans_2-like"/>
</dbReference>
<accession>S2W6W9</accession>
<dbReference type="STRING" id="883161.HMPREF9306_00008"/>
<evidence type="ECO:0000256" key="2">
    <source>
        <dbReference type="ARBA" id="ARBA00022676"/>
    </source>
</evidence>
<evidence type="ECO:0000259" key="4">
    <source>
        <dbReference type="Pfam" id="PF00535"/>
    </source>
</evidence>
<evidence type="ECO:0000256" key="1">
    <source>
        <dbReference type="ARBA" id="ARBA00006739"/>
    </source>
</evidence>
<dbReference type="PANTHER" id="PTHR43685:SF5">
    <property type="entry name" value="GLYCOSYLTRANSFERASE EPSE-RELATED"/>
    <property type="match status" value="1"/>
</dbReference>
<dbReference type="Pfam" id="PF00535">
    <property type="entry name" value="Glycos_transf_2"/>
    <property type="match status" value="1"/>
</dbReference>
<evidence type="ECO:0000256" key="3">
    <source>
        <dbReference type="ARBA" id="ARBA00022679"/>
    </source>
</evidence>
<gene>
    <name evidence="5" type="ORF">HMPREF9306_00008</name>
</gene>
<reference evidence="5 6" key="1">
    <citation type="submission" date="2013-04" db="EMBL/GenBank/DDBJ databases">
        <title>The Genome Sequence of Propionimicrobium lymphophilum ACS-093-V-SCH5.</title>
        <authorList>
            <consortium name="The Broad Institute Genomics Platform"/>
            <person name="Earl A."/>
            <person name="Ward D."/>
            <person name="Feldgarden M."/>
            <person name="Gevers D."/>
            <person name="Saerens B."/>
            <person name="Vaneechoutte M."/>
            <person name="Walker B."/>
            <person name="Young S."/>
            <person name="Zeng Q."/>
            <person name="Gargeya S."/>
            <person name="Fitzgerald M."/>
            <person name="Haas B."/>
            <person name="Abouelleil A."/>
            <person name="Allen A.W."/>
            <person name="Alvarado L."/>
            <person name="Arachchi H.M."/>
            <person name="Berlin A.M."/>
            <person name="Chapman S.B."/>
            <person name="Gainer-Dewar J."/>
            <person name="Goldberg J."/>
            <person name="Griggs A."/>
            <person name="Gujja S."/>
            <person name="Hansen M."/>
            <person name="Howarth C."/>
            <person name="Imamovic A."/>
            <person name="Ireland A."/>
            <person name="Larimer J."/>
            <person name="McCowan C."/>
            <person name="Murphy C."/>
            <person name="Pearson M."/>
            <person name="Poon T.W."/>
            <person name="Priest M."/>
            <person name="Roberts A."/>
            <person name="Saif S."/>
            <person name="Shea T."/>
            <person name="Sisk P."/>
            <person name="Sykes S."/>
            <person name="Wortman J."/>
            <person name="Nusbaum C."/>
            <person name="Birren B."/>
        </authorList>
    </citation>
    <scope>NUCLEOTIDE SEQUENCE [LARGE SCALE GENOMIC DNA]</scope>
    <source>
        <strain evidence="5 6">ACS-093-V-SCH5</strain>
    </source>
</reference>
<dbReference type="SUPFAM" id="SSF53448">
    <property type="entry name" value="Nucleotide-diphospho-sugar transferases"/>
    <property type="match status" value="1"/>
</dbReference>
<organism evidence="5 6">
    <name type="scientific">Propionimicrobium lymphophilum ACS-093-V-SCH5</name>
    <dbReference type="NCBI Taxonomy" id="883161"/>
    <lineage>
        <taxon>Bacteria</taxon>
        <taxon>Bacillati</taxon>
        <taxon>Actinomycetota</taxon>
        <taxon>Actinomycetes</taxon>
        <taxon>Propionibacteriales</taxon>
        <taxon>Propionibacteriaceae</taxon>
        <taxon>Propionimicrobium</taxon>
    </lineage>
</organism>
<comment type="similarity">
    <text evidence="1">Belongs to the glycosyltransferase 2 family.</text>
</comment>
<dbReference type="Proteomes" id="UP000014417">
    <property type="component" value="Unassembled WGS sequence"/>
</dbReference>
<dbReference type="HOGENOM" id="CLU_025996_0_9_11"/>
<evidence type="ECO:0000313" key="5">
    <source>
        <dbReference type="EMBL" id="EPD33975.1"/>
    </source>
</evidence>
<sequence length="288" mass="32856">MNGQIGDSDLTVLITVYAGTVAAELSEALDSLWVQTRPADEVLVVKDGPVPEDVENVLIMVQDAHQEMRVVELPENVGNGPASQRGVEESNGRFIAKLDADDIAMPTRFEKQLNVFEQAEASNRPLAVVGSSVIEFDDAKHKSGLSLEESKVSVRRVPDTHGKILRYGRLRNPVNHPSVMMKRSWILEVGGYQDVHFMEDYDLWVRIIVSGGKFYNIRQPLTWMRTSLDQRKRRTGKEMFAVEWAFQQRLVEYGLTTWPRAIFNFCVRNIYRMLPTNTLQALNKFLFR</sequence>